<evidence type="ECO:0000256" key="3">
    <source>
        <dbReference type="ARBA" id="ARBA00022723"/>
    </source>
</evidence>
<keyword evidence="4" id="KW-0560">Oxidoreductase</keyword>
<evidence type="ECO:0000256" key="2">
    <source>
        <dbReference type="ARBA" id="ARBA00022617"/>
    </source>
</evidence>
<dbReference type="PANTHER" id="PTHR46696">
    <property type="entry name" value="P450, PUTATIVE (EUROFUNG)-RELATED"/>
    <property type="match status" value="1"/>
</dbReference>
<dbReference type="EMBL" id="CAEZYU010000001">
    <property type="protein sequence ID" value="CAB4726187.1"/>
    <property type="molecule type" value="Genomic_DNA"/>
</dbReference>
<keyword evidence="5" id="KW-0408">Iron</keyword>
<accession>A0A6J6RV05</accession>
<dbReference type="AlphaFoldDB" id="A0A6J6RV05"/>
<keyword evidence="3" id="KW-0479">Metal-binding</keyword>
<dbReference type="InterPro" id="IPR017972">
    <property type="entry name" value="Cyt_P450_CS"/>
</dbReference>
<evidence type="ECO:0000256" key="6">
    <source>
        <dbReference type="ARBA" id="ARBA00023033"/>
    </source>
</evidence>
<protein>
    <submittedName>
        <fullName evidence="8">Unannotated protein</fullName>
    </submittedName>
</protein>
<evidence type="ECO:0000256" key="4">
    <source>
        <dbReference type="ARBA" id="ARBA00023002"/>
    </source>
</evidence>
<evidence type="ECO:0000313" key="8">
    <source>
        <dbReference type="EMBL" id="CAB4726187.1"/>
    </source>
</evidence>
<sequence>MTGFVPRSGESWRDPFSMYADLRTNDPAHHVLEGNYWVLSRHADVIEAARDTETFSSAQGLTFTYDDVASVGLDQIAPMVFLDPPDHTEFRRLVARGFTPRQVSSIEPEVREFVISRIEASCVSGRVDIVSELLKPLPTMVVGHYLGVPVEDRSRFDSWVEQIVGASATGNILDAIDTVSQVIEYFSALVEDRRLNPGDDVISELVQAGDGAAVDPMRILGFAFTMMTGGNDTSTGMLGTGLDLLSQHPDQWRLLVDQPELIPNAVTELLRLSSPVQGLARTTTRAVELHGKVIPPNTKVMLLYASANRDPLHFGPTAGELDVTRHPGQILTFGHGAHYCLGAAAARLMGRVVLEELASRCPHFSVDSNNGTFSAGNFVRWFDSLPFDPGLRRSDT</sequence>
<reference evidence="8" key="1">
    <citation type="submission" date="2020-05" db="EMBL/GenBank/DDBJ databases">
        <authorList>
            <person name="Chiriac C."/>
            <person name="Salcher M."/>
            <person name="Ghai R."/>
            <person name="Kavagutti S V."/>
        </authorList>
    </citation>
    <scope>NUCLEOTIDE SEQUENCE</scope>
</reference>
<dbReference type="InterPro" id="IPR002397">
    <property type="entry name" value="Cyt_P450_B"/>
</dbReference>
<dbReference type="GO" id="GO:0006707">
    <property type="term" value="P:cholesterol catabolic process"/>
    <property type="evidence" value="ECO:0007669"/>
    <property type="project" value="TreeGrafter"/>
</dbReference>
<dbReference type="PROSITE" id="PS00086">
    <property type="entry name" value="CYTOCHROME_P450"/>
    <property type="match status" value="1"/>
</dbReference>
<gene>
    <name evidence="7" type="ORF">UFOPK1358_00936</name>
    <name evidence="8" type="ORF">UFOPK2766_00025</name>
    <name evidence="9" type="ORF">UFOPK3519_01693</name>
</gene>
<dbReference type="SUPFAM" id="SSF48264">
    <property type="entry name" value="Cytochrome P450"/>
    <property type="match status" value="1"/>
</dbReference>
<keyword evidence="6" id="KW-0503">Monooxygenase</keyword>
<dbReference type="GO" id="GO:0036199">
    <property type="term" value="F:cholest-4-en-3-one 26-monooxygenase activity"/>
    <property type="evidence" value="ECO:0007669"/>
    <property type="project" value="TreeGrafter"/>
</dbReference>
<dbReference type="PRINTS" id="PR00359">
    <property type="entry name" value="BP450"/>
</dbReference>
<evidence type="ECO:0000313" key="7">
    <source>
        <dbReference type="EMBL" id="CAB4539437.1"/>
    </source>
</evidence>
<keyword evidence="2" id="KW-0349">Heme</keyword>
<evidence type="ECO:0000256" key="5">
    <source>
        <dbReference type="ARBA" id="ARBA00023004"/>
    </source>
</evidence>
<organism evidence="8">
    <name type="scientific">freshwater metagenome</name>
    <dbReference type="NCBI Taxonomy" id="449393"/>
    <lineage>
        <taxon>unclassified sequences</taxon>
        <taxon>metagenomes</taxon>
        <taxon>ecological metagenomes</taxon>
    </lineage>
</organism>
<evidence type="ECO:0000256" key="1">
    <source>
        <dbReference type="ARBA" id="ARBA00010617"/>
    </source>
</evidence>
<dbReference type="FunFam" id="1.10.630.10:FF:000018">
    <property type="entry name" value="Cytochrome P450 monooxygenase"/>
    <property type="match status" value="1"/>
</dbReference>
<evidence type="ECO:0000313" key="9">
    <source>
        <dbReference type="EMBL" id="CAB4915980.1"/>
    </source>
</evidence>
<dbReference type="EMBL" id="CAEZSF010000079">
    <property type="protein sequence ID" value="CAB4539437.1"/>
    <property type="molecule type" value="Genomic_DNA"/>
</dbReference>
<name>A0A6J6RV05_9ZZZZ</name>
<dbReference type="PANTHER" id="PTHR46696:SF4">
    <property type="entry name" value="BIOTIN BIOSYNTHESIS CYTOCHROME P450"/>
    <property type="match status" value="1"/>
</dbReference>
<dbReference type="InterPro" id="IPR036396">
    <property type="entry name" value="Cyt_P450_sf"/>
</dbReference>
<dbReference type="GO" id="GO:0020037">
    <property type="term" value="F:heme binding"/>
    <property type="evidence" value="ECO:0007669"/>
    <property type="project" value="InterPro"/>
</dbReference>
<comment type="similarity">
    <text evidence="1">Belongs to the cytochrome P450 family.</text>
</comment>
<dbReference type="EMBL" id="CAFBMG010000184">
    <property type="protein sequence ID" value="CAB4915980.1"/>
    <property type="molecule type" value="Genomic_DNA"/>
</dbReference>
<dbReference type="GO" id="GO:0005506">
    <property type="term" value="F:iron ion binding"/>
    <property type="evidence" value="ECO:0007669"/>
    <property type="project" value="InterPro"/>
</dbReference>
<dbReference type="GO" id="GO:0008395">
    <property type="term" value="F:steroid hydroxylase activity"/>
    <property type="evidence" value="ECO:0007669"/>
    <property type="project" value="TreeGrafter"/>
</dbReference>
<proteinExistence type="inferred from homology"/>
<dbReference type="InterPro" id="IPR001128">
    <property type="entry name" value="Cyt_P450"/>
</dbReference>
<dbReference type="Pfam" id="PF00067">
    <property type="entry name" value="p450"/>
    <property type="match status" value="1"/>
</dbReference>
<dbReference type="Gene3D" id="1.10.630.10">
    <property type="entry name" value="Cytochrome P450"/>
    <property type="match status" value="1"/>
</dbReference>